<evidence type="ECO:0000256" key="4">
    <source>
        <dbReference type="SAM" id="MobiDB-lite"/>
    </source>
</evidence>
<dbReference type="GO" id="GO:0003735">
    <property type="term" value="F:structural constituent of ribosome"/>
    <property type="evidence" value="ECO:0007669"/>
    <property type="project" value="InterPro"/>
</dbReference>
<dbReference type="SUPFAM" id="SSF55282">
    <property type="entry name" value="RL5-like"/>
    <property type="match status" value="1"/>
</dbReference>
<dbReference type="InterPro" id="IPR002132">
    <property type="entry name" value="Ribosomal_uL5"/>
</dbReference>
<keyword evidence="3" id="KW-0687">Ribonucleoprotein</keyword>
<comment type="similarity">
    <text evidence="1">Belongs to the universal ribosomal protein uL5 family.</text>
</comment>
<accession>A0AAV8S7V8</accession>
<dbReference type="GO" id="GO:1990904">
    <property type="term" value="C:ribonucleoprotein complex"/>
    <property type="evidence" value="ECO:0007669"/>
    <property type="project" value="UniProtKB-KW"/>
</dbReference>
<dbReference type="PANTHER" id="PTHR11994">
    <property type="entry name" value="60S RIBOSOMAL PROTEIN L11-RELATED"/>
    <property type="match status" value="1"/>
</dbReference>
<proteinExistence type="inferred from homology"/>
<dbReference type="InterPro" id="IPR022803">
    <property type="entry name" value="Ribosomal_uL5_dom_sf"/>
</dbReference>
<protein>
    <submittedName>
        <fullName evidence="5">Uncharacterized protein</fullName>
    </submittedName>
</protein>
<feature type="region of interest" description="Disordered" evidence="4">
    <location>
        <begin position="1"/>
        <end position="23"/>
    </location>
</feature>
<evidence type="ECO:0000313" key="5">
    <source>
        <dbReference type="EMBL" id="KAJ8748239.1"/>
    </source>
</evidence>
<dbReference type="GO" id="GO:0005840">
    <property type="term" value="C:ribosome"/>
    <property type="evidence" value="ECO:0007669"/>
    <property type="project" value="UniProtKB-KW"/>
</dbReference>
<organism evidence="5 6">
    <name type="scientific">Erythroxylum novogranatense</name>
    <dbReference type="NCBI Taxonomy" id="1862640"/>
    <lineage>
        <taxon>Eukaryota</taxon>
        <taxon>Viridiplantae</taxon>
        <taxon>Streptophyta</taxon>
        <taxon>Embryophyta</taxon>
        <taxon>Tracheophyta</taxon>
        <taxon>Spermatophyta</taxon>
        <taxon>Magnoliopsida</taxon>
        <taxon>eudicotyledons</taxon>
        <taxon>Gunneridae</taxon>
        <taxon>Pentapetalae</taxon>
        <taxon>rosids</taxon>
        <taxon>fabids</taxon>
        <taxon>Malpighiales</taxon>
        <taxon>Erythroxylaceae</taxon>
        <taxon>Erythroxylum</taxon>
    </lineage>
</organism>
<evidence type="ECO:0000256" key="2">
    <source>
        <dbReference type="ARBA" id="ARBA00022980"/>
    </source>
</evidence>
<dbReference type="EMBL" id="JAIWQS010000012">
    <property type="protein sequence ID" value="KAJ8748239.1"/>
    <property type="molecule type" value="Genomic_DNA"/>
</dbReference>
<reference evidence="5 6" key="1">
    <citation type="submission" date="2021-09" db="EMBL/GenBank/DDBJ databases">
        <title>Genomic insights and catalytic innovation underlie evolution of tropane alkaloids biosynthesis.</title>
        <authorList>
            <person name="Wang Y.-J."/>
            <person name="Tian T."/>
            <person name="Huang J.-P."/>
            <person name="Huang S.-X."/>
        </authorList>
    </citation>
    <scope>NUCLEOTIDE SEQUENCE [LARGE SCALE GENOMIC DNA]</scope>
    <source>
        <strain evidence="5">KIB-2018</strain>
        <tissue evidence="5">Leaf</tissue>
    </source>
</reference>
<sequence length="113" mass="12388">MANADAEAVDFKPKDDDLMDDDIDASPHATHLPKLKSAITGGASSFSSAHKKTKAHGFRKEVLWSISKNVILVFSKVLESGLKVKEYELLRRNFSETGCSGFGIQEHIDLGIK</sequence>
<dbReference type="Gene3D" id="3.30.1440.10">
    <property type="match status" value="1"/>
</dbReference>
<gene>
    <name evidence="5" type="ORF">K2173_000647</name>
</gene>
<dbReference type="AlphaFoldDB" id="A0AAV8S7V8"/>
<dbReference type="GO" id="GO:0006412">
    <property type="term" value="P:translation"/>
    <property type="evidence" value="ECO:0007669"/>
    <property type="project" value="InterPro"/>
</dbReference>
<keyword evidence="2" id="KW-0689">Ribosomal protein</keyword>
<comment type="caution">
    <text evidence="5">The sequence shown here is derived from an EMBL/GenBank/DDBJ whole genome shotgun (WGS) entry which is preliminary data.</text>
</comment>
<name>A0AAV8S7V8_9ROSI</name>
<evidence type="ECO:0000313" key="6">
    <source>
        <dbReference type="Proteomes" id="UP001159364"/>
    </source>
</evidence>
<keyword evidence="6" id="KW-1185">Reference proteome</keyword>
<dbReference type="Proteomes" id="UP001159364">
    <property type="component" value="Linkage Group LG12"/>
</dbReference>
<evidence type="ECO:0000256" key="3">
    <source>
        <dbReference type="ARBA" id="ARBA00023274"/>
    </source>
</evidence>
<evidence type="ECO:0000256" key="1">
    <source>
        <dbReference type="ARBA" id="ARBA00008553"/>
    </source>
</evidence>